<organism evidence="2">
    <name type="scientific">Anoplophora glabripennis</name>
    <name type="common">Asian longhorn beetle</name>
    <name type="synonym">Anoplophora nobilis</name>
    <dbReference type="NCBI Taxonomy" id="217634"/>
    <lineage>
        <taxon>Eukaryota</taxon>
        <taxon>Metazoa</taxon>
        <taxon>Ecdysozoa</taxon>
        <taxon>Arthropoda</taxon>
        <taxon>Hexapoda</taxon>
        <taxon>Insecta</taxon>
        <taxon>Pterygota</taxon>
        <taxon>Neoptera</taxon>
        <taxon>Endopterygota</taxon>
        <taxon>Coleoptera</taxon>
        <taxon>Polyphaga</taxon>
        <taxon>Cucujiformia</taxon>
        <taxon>Chrysomeloidea</taxon>
        <taxon>Cerambycidae</taxon>
        <taxon>Lamiinae</taxon>
        <taxon>Lamiini</taxon>
        <taxon>Anoplophora</taxon>
    </lineage>
</organism>
<dbReference type="PANTHER" id="PTHR12141">
    <property type="entry name" value="ARFAPTIN-RELATED"/>
    <property type="match status" value="1"/>
</dbReference>
<feature type="compositionally biased region" description="Low complexity" evidence="1">
    <location>
        <begin position="30"/>
        <end position="43"/>
    </location>
</feature>
<dbReference type="GO" id="GO:0032588">
    <property type="term" value="C:trans-Golgi network membrane"/>
    <property type="evidence" value="ECO:0007669"/>
    <property type="project" value="TreeGrafter"/>
</dbReference>
<protein>
    <submittedName>
        <fullName evidence="2">Arfaptin-2</fullName>
    </submittedName>
</protein>
<feature type="region of interest" description="Disordered" evidence="1">
    <location>
        <begin position="1"/>
        <end position="44"/>
    </location>
</feature>
<name>V5GKV5_ANOGL</name>
<sequence>MSQLKTSVSLSAEKTSIHDMLKDTPPLDRSTNTNVSASAANSSCPYTRSIPTSLPTCTSSPAILTPSSPTQNEDSTILKTSSRIENIKNWSISTYKCTKQIMFEKLGKSSRTVDAGVF</sequence>
<dbReference type="GO" id="GO:0005543">
    <property type="term" value="F:phospholipid binding"/>
    <property type="evidence" value="ECO:0007669"/>
    <property type="project" value="TreeGrafter"/>
</dbReference>
<dbReference type="PANTHER" id="PTHR12141:SF5">
    <property type="entry name" value="ARFAPTIN"/>
    <property type="match status" value="1"/>
</dbReference>
<dbReference type="AlphaFoldDB" id="V5GKV5"/>
<feature type="region of interest" description="Disordered" evidence="1">
    <location>
        <begin position="58"/>
        <end position="77"/>
    </location>
</feature>
<gene>
    <name evidence="2" type="primary">ARFP2</name>
</gene>
<reference evidence="2" key="1">
    <citation type="submission" date="2013-07" db="EMBL/GenBank/DDBJ databases">
        <title>Midgut Transcriptome Profiling of Anoplphora glabripennis, a Lignocellulose Degrading, Wood-Boring Cerambycid.</title>
        <authorList>
            <person name="Scully E.D."/>
            <person name="Hoover K."/>
            <person name="Carlson J.E."/>
            <person name="Tien M."/>
            <person name="Geib S.M."/>
        </authorList>
    </citation>
    <scope>NUCLEOTIDE SEQUENCE</scope>
</reference>
<feature type="compositionally biased region" description="Polar residues" evidence="1">
    <location>
        <begin position="1"/>
        <end position="14"/>
    </location>
</feature>
<accession>V5GKV5</accession>
<evidence type="ECO:0000313" key="2">
    <source>
        <dbReference type="EMBL" id="JAB61018.1"/>
    </source>
</evidence>
<evidence type="ECO:0000256" key="1">
    <source>
        <dbReference type="SAM" id="MobiDB-lite"/>
    </source>
</evidence>
<dbReference type="GO" id="GO:0006886">
    <property type="term" value="P:intracellular protein transport"/>
    <property type="evidence" value="ECO:0007669"/>
    <property type="project" value="TreeGrafter"/>
</dbReference>
<dbReference type="GO" id="GO:0034315">
    <property type="term" value="P:regulation of Arp2/3 complex-mediated actin nucleation"/>
    <property type="evidence" value="ECO:0007669"/>
    <property type="project" value="TreeGrafter"/>
</dbReference>
<dbReference type="InterPro" id="IPR030798">
    <property type="entry name" value="Arfaptin_fam"/>
</dbReference>
<feature type="compositionally biased region" description="Basic and acidic residues" evidence="1">
    <location>
        <begin position="15"/>
        <end position="26"/>
    </location>
</feature>
<proteinExistence type="predicted"/>
<dbReference type="EMBL" id="GALX01007448">
    <property type="protein sequence ID" value="JAB61018.1"/>
    <property type="molecule type" value="Transcribed_RNA"/>
</dbReference>